<feature type="compositionally biased region" description="Low complexity" evidence="2">
    <location>
        <begin position="137"/>
        <end position="151"/>
    </location>
</feature>
<dbReference type="AlphaFoldDB" id="M3Y1H2"/>
<reference evidence="4" key="1">
    <citation type="submission" date="2024-06" db="UniProtKB">
        <authorList>
            <consortium name="Ensembl"/>
        </authorList>
    </citation>
    <scope>IDENTIFICATION</scope>
</reference>
<dbReference type="EMBL" id="AEYP01009118">
    <property type="status" value="NOT_ANNOTATED_CDS"/>
    <property type="molecule type" value="Genomic_DNA"/>
</dbReference>
<dbReference type="Pfam" id="PF09786">
    <property type="entry name" value="CytochromB561_N"/>
    <property type="match status" value="1"/>
</dbReference>
<name>M3Y1H2_MUSPF</name>
<sequence>MQRETNPSASLIDRTIKMRKETEAKKVVLAWGLLNVSMAGMIYTEMTGKLISSYYNVTYWPLWYIELALASLFSLNALFDFWRYFKYTVAPTSLVVSPGQQTLLGLKTAVVQTTPPHDLAATQIPPSPPSPSIQGQSVLSYSPSRSPSTSPKFTTSCITGYSPQLQGLSSGGSGSYSPGVTYSPIGGYNKLSSFKFSSSTPIIPTPADIQADRFPKAYRTLHSSHNSSSHKNKHFKPLRVLNVILLSKSQALKFIIVGSPDSTSPSTSPTFWNYNRSMGDYAQTLKKFQYQLACRSQAPCANKDEADLSSKQAAEEVWARVTMNRQLLDHMDSWTAKFRNWINETILVPLVQEMESVSTQMRRMGCPELQIGEASITSLKQAALVKAPLIPTLNTIVQYLDLTPNQEYLFERIKELSQGGCMSSFRWNRGGDFKGRKWDTDLPTDSAIIMHVFCTYLDSRLPPHPKYPDGKTFTSQHFVQTPNKPDVTNENVFCIYQSAINPPHYELIYQRHVYNLPKGRNNMFHTLLMFLYIIKTKESGMLGRVNLGLSGVNILWIFGE</sequence>
<dbReference type="InParanoid" id="M3Y1H2"/>
<gene>
    <name evidence="4" type="primary">TMEM209</name>
</gene>
<feature type="transmembrane region" description="Helical" evidence="3">
    <location>
        <begin position="27"/>
        <end position="43"/>
    </location>
</feature>
<keyword evidence="3" id="KW-0812">Transmembrane</keyword>
<dbReference type="GO" id="GO:0016020">
    <property type="term" value="C:membrane"/>
    <property type="evidence" value="ECO:0007669"/>
    <property type="project" value="TreeGrafter"/>
</dbReference>
<organism evidence="4">
    <name type="scientific">Mustela putorius furo</name>
    <name type="common">European domestic ferret</name>
    <name type="synonym">Mustela furo</name>
    <dbReference type="NCBI Taxonomy" id="9669"/>
    <lineage>
        <taxon>Eukaryota</taxon>
        <taxon>Metazoa</taxon>
        <taxon>Chordata</taxon>
        <taxon>Craniata</taxon>
        <taxon>Vertebrata</taxon>
        <taxon>Euteleostomi</taxon>
        <taxon>Mammalia</taxon>
        <taxon>Eutheria</taxon>
        <taxon>Laurasiatheria</taxon>
        <taxon>Carnivora</taxon>
        <taxon>Caniformia</taxon>
        <taxon>Musteloidea</taxon>
        <taxon>Mustelidae</taxon>
        <taxon>Mustelinae</taxon>
        <taxon>Mustela</taxon>
    </lineage>
</organism>
<protein>
    <recommendedName>
        <fullName evidence="1">Transmembrane protein 209</fullName>
    </recommendedName>
</protein>
<dbReference type="OMA" id="IRGMHLG"/>
<dbReference type="EMBL" id="AEYP01009120">
    <property type="status" value="NOT_ANNOTATED_CDS"/>
    <property type="molecule type" value="Genomic_DNA"/>
</dbReference>
<evidence type="ECO:0000313" key="4">
    <source>
        <dbReference type="Ensembl" id="ENSMPUP00000005173.1"/>
    </source>
</evidence>
<dbReference type="EMBL" id="AEYP01009117">
    <property type="status" value="NOT_ANNOTATED_CDS"/>
    <property type="molecule type" value="Genomic_DNA"/>
</dbReference>
<accession>M3Y1H2</accession>
<dbReference type="Ensembl" id="ENSMPUT00000005260.1">
    <property type="protein sequence ID" value="ENSMPUP00000005173.1"/>
    <property type="gene ID" value="ENSMPUG00000005210.1"/>
</dbReference>
<dbReference type="eggNOG" id="KOG4670">
    <property type="taxonomic scope" value="Eukaryota"/>
</dbReference>
<dbReference type="PANTHER" id="PTHR21780:SF0">
    <property type="entry name" value="TRANSMEMBRANE PROTEIN 209"/>
    <property type="match status" value="1"/>
</dbReference>
<proteinExistence type="predicted"/>
<dbReference type="GeneTree" id="ENSGT00390000013963"/>
<dbReference type="EMBL" id="AEYP01009121">
    <property type="status" value="NOT_ANNOTATED_CDS"/>
    <property type="molecule type" value="Genomic_DNA"/>
</dbReference>
<dbReference type="PANTHER" id="PTHR21780">
    <property type="entry name" value="TRANSMEMBRANE PROTEIN 209"/>
    <property type="match status" value="1"/>
</dbReference>
<dbReference type="InterPro" id="IPR019176">
    <property type="entry name" value="Cytochrome_B561-rel"/>
</dbReference>
<evidence type="ECO:0000256" key="2">
    <source>
        <dbReference type="SAM" id="MobiDB-lite"/>
    </source>
</evidence>
<feature type="transmembrane region" description="Helical" evidence="3">
    <location>
        <begin position="63"/>
        <end position="82"/>
    </location>
</feature>
<evidence type="ECO:0000256" key="3">
    <source>
        <dbReference type="SAM" id="Phobius"/>
    </source>
</evidence>
<dbReference type="EMBL" id="AEYP01009119">
    <property type="status" value="NOT_ANNOTATED_CDS"/>
    <property type="molecule type" value="Genomic_DNA"/>
</dbReference>
<dbReference type="STRING" id="9669.ENSMPUP00000005173"/>
<evidence type="ECO:0000256" key="1">
    <source>
        <dbReference type="ARBA" id="ARBA00015032"/>
    </source>
</evidence>
<keyword evidence="3" id="KW-1133">Transmembrane helix</keyword>
<dbReference type="EMBL" id="AEYP01009116">
    <property type="status" value="NOT_ANNOTATED_CDS"/>
    <property type="molecule type" value="Genomic_DNA"/>
</dbReference>
<keyword evidence="3" id="KW-0472">Membrane</keyword>
<dbReference type="HOGENOM" id="CLU_028470_0_0_1"/>
<dbReference type="EMBL" id="AEYP01009122">
    <property type="status" value="NOT_ANNOTATED_CDS"/>
    <property type="molecule type" value="Genomic_DNA"/>
</dbReference>
<feature type="region of interest" description="Disordered" evidence="2">
    <location>
        <begin position="118"/>
        <end position="151"/>
    </location>
</feature>